<organism evidence="1">
    <name type="scientific">Arundo donax</name>
    <name type="common">Giant reed</name>
    <name type="synonym">Donax arundinaceus</name>
    <dbReference type="NCBI Taxonomy" id="35708"/>
    <lineage>
        <taxon>Eukaryota</taxon>
        <taxon>Viridiplantae</taxon>
        <taxon>Streptophyta</taxon>
        <taxon>Embryophyta</taxon>
        <taxon>Tracheophyta</taxon>
        <taxon>Spermatophyta</taxon>
        <taxon>Magnoliopsida</taxon>
        <taxon>Liliopsida</taxon>
        <taxon>Poales</taxon>
        <taxon>Poaceae</taxon>
        <taxon>PACMAD clade</taxon>
        <taxon>Arundinoideae</taxon>
        <taxon>Arundineae</taxon>
        <taxon>Arundo</taxon>
    </lineage>
</organism>
<evidence type="ECO:0000313" key="1">
    <source>
        <dbReference type="EMBL" id="JAD83677.1"/>
    </source>
</evidence>
<sequence length="58" mass="6453">MILLVSNSYLSTVMFICDVDVFSTKFNSLIFSTSSIPKANRLVSSCSSNCIRMLWIPA</sequence>
<name>A0A0A9DIT8_ARUDO</name>
<dbReference type="EMBL" id="GBRH01214218">
    <property type="protein sequence ID" value="JAD83677.1"/>
    <property type="molecule type" value="Transcribed_RNA"/>
</dbReference>
<proteinExistence type="predicted"/>
<accession>A0A0A9DIT8</accession>
<protein>
    <submittedName>
        <fullName evidence="1">Pco114428</fullName>
    </submittedName>
</protein>
<reference evidence="1" key="2">
    <citation type="journal article" date="2015" name="Data Brief">
        <title>Shoot transcriptome of the giant reed, Arundo donax.</title>
        <authorList>
            <person name="Barrero R.A."/>
            <person name="Guerrero F.D."/>
            <person name="Moolhuijzen P."/>
            <person name="Goolsby J.A."/>
            <person name="Tidwell J."/>
            <person name="Bellgard S.E."/>
            <person name="Bellgard M.I."/>
        </authorList>
    </citation>
    <scope>NUCLEOTIDE SEQUENCE</scope>
    <source>
        <tissue evidence="1">Shoot tissue taken approximately 20 cm above the soil surface</tissue>
    </source>
</reference>
<dbReference type="AlphaFoldDB" id="A0A0A9DIT8"/>
<reference evidence="1" key="1">
    <citation type="submission" date="2014-09" db="EMBL/GenBank/DDBJ databases">
        <authorList>
            <person name="Magalhaes I.L.F."/>
            <person name="Oliveira U."/>
            <person name="Santos F.R."/>
            <person name="Vidigal T.H.D.A."/>
            <person name="Brescovit A.D."/>
            <person name="Santos A.J."/>
        </authorList>
    </citation>
    <scope>NUCLEOTIDE SEQUENCE</scope>
    <source>
        <tissue evidence="1">Shoot tissue taken approximately 20 cm above the soil surface</tissue>
    </source>
</reference>